<keyword evidence="1" id="KW-0812">Transmembrane</keyword>
<name>A0A4R2J380_9PSEU</name>
<evidence type="ECO:0000313" key="3">
    <source>
        <dbReference type="Proteomes" id="UP000295680"/>
    </source>
</evidence>
<protein>
    <submittedName>
        <fullName evidence="2">Uncharacterized protein</fullName>
    </submittedName>
</protein>
<reference evidence="2 3" key="1">
    <citation type="submission" date="2019-03" db="EMBL/GenBank/DDBJ databases">
        <title>Genomic Encyclopedia of Type Strains, Phase IV (KMG-IV): sequencing the most valuable type-strain genomes for metagenomic binning, comparative biology and taxonomic classification.</title>
        <authorList>
            <person name="Goeker M."/>
        </authorList>
    </citation>
    <scope>NUCLEOTIDE SEQUENCE [LARGE SCALE GENOMIC DNA]</scope>
    <source>
        <strain evidence="2 3">DSM 45934</strain>
    </source>
</reference>
<proteinExistence type="predicted"/>
<dbReference type="AlphaFoldDB" id="A0A4R2J380"/>
<feature type="transmembrane region" description="Helical" evidence="1">
    <location>
        <begin position="199"/>
        <end position="225"/>
    </location>
</feature>
<keyword evidence="1" id="KW-0472">Membrane</keyword>
<dbReference type="EMBL" id="SLWS01000011">
    <property type="protein sequence ID" value="TCO52921.1"/>
    <property type="molecule type" value="Genomic_DNA"/>
</dbReference>
<sequence length="349" mass="38129">MAVLIAQAEARGAADARGHVLDSWSFGDPAAEPSEDFDPPYVICLRRQRDVAVESARERHGITESRAAELRRRSEVAGQDMATARSMMDRLARRTARLQEPADHGPDGAANETVADDDPVWEGETVALGLRWRLLILFGIVLAETPVHHLVFQYFLAGRVGVAAIWALCVSVAVFLVTGPYVAALLVRARQATGTERRLTLVVVVMAVFWTAVVVVLGLMCGAVLDLDQDKLGPLNLTPTTVVLMFVGGLIVAGTMAFMLGLSRRHPFQEAYATHRRMRDQLEAMRRMMIEQINPEYTEAGPEALVQAIAAAYAAAEQAYFAALTHAVGHPSFTEAVQHRRGLRQVVPS</sequence>
<organism evidence="2 3">
    <name type="scientific">Actinocrispum wychmicini</name>
    <dbReference type="NCBI Taxonomy" id="1213861"/>
    <lineage>
        <taxon>Bacteria</taxon>
        <taxon>Bacillati</taxon>
        <taxon>Actinomycetota</taxon>
        <taxon>Actinomycetes</taxon>
        <taxon>Pseudonocardiales</taxon>
        <taxon>Pseudonocardiaceae</taxon>
        <taxon>Actinocrispum</taxon>
    </lineage>
</organism>
<keyword evidence="3" id="KW-1185">Reference proteome</keyword>
<accession>A0A4R2J380</accession>
<dbReference type="Proteomes" id="UP000295680">
    <property type="component" value="Unassembled WGS sequence"/>
</dbReference>
<evidence type="ECO:0000313" key="2">
    <source>
        <dbReference type="EMBL" id="TCO52921.1"/>
    </source>
</evidence>
<evidence type="ECO:0000256" key="1">
    <source>
        <dbReference type="SAM" id="Phobius"/>
    </source>
</evidence>
<keyword evidence="1" id="KW-1133">Transmembrane helix</keyword>
<gene>
    <name evidence="2" type="ORF">EV192_111115</name>
</gene>
<feature type="transmembrane region" description="Helical" evidence="1">
    <location>
        <begin position="237"/>
        <end position="262"/>
    </location>
</feature>
<feature type="transmembrane region" description="Helical" evidence="1">
    <location>
        <begin position="163"/>
        <end position="187"/>
    </location>
</feature>
<comment type="caution">
    <text evidence="2">The sequence shown here is derived from an EMBL/GenBank/DDBJ whole genome shotgun (WGS) entry which is preliminary data.</text>
</comment>